<dbReference type="KEGG" id="ptkz:JDV02_009210"/>
<keyword evidence="11" id="KW-1185">Reference proteome</keyword>
<feature type="binding site" evidence="6">
    <location>
        <position position="571"/>
    </location>
    <ligand>
        <name>Ca(2+)</name>
        <dbReference type="ChEBI" id="CHEBI:29108"/>
    </ligand>
</feature>
<dbReference type="Proteomes" id="UP000829364">
    <property type="component" value="Chromosome 9"/>
</dbReference>
<comment type="subcellular location">
    <subcellularLocation>
        <location evidence="1">Endoplasmic reticulum</location>
    </subcellularLocation>
</comment>
<protein>
    <recommendedName>
        <fullName evidence="7">alpha-1,2-Mannosidase</fullName>
        <ecNumber evidence="7">3.2.1.-</ecNumber>
    </recommendedName>
</protein>
<dbReference type="GO" id="GO:0036503">
    <property type="term" value="P:ERAD pathway"/>
    <property type="evidence" value="ECO:0007669"/>
    <property type="project" value="UniProtKB-ARBA"/>
</dbReference>
<dbReference type="GO" id="GO:0016020">
    <property type="term" value="C:membrane"/>
    <property type="evidence" value="ECO:0007669"/>
    <property type="project" value="InterPro"/>
</dbReference>
<dbReference type="InterPro" id="IPR044674">
    <property type="entry name" value="EDEM1/2/3"/>
</dbReference>
<dbReference type="AlphaFoldDB" id="A0A9Q8VF83"/>
<comment type="similarity">
    <text evidence="2 7">Belongs to the glycosyl hydrolase 47 family.</text>
</comment>
<evidence type="ECO:0000313" key="10">
    <source>
        <dbReference type="EMBL" id="UNI23388.1"/>
    </source>
</evidence>
<keyword evidence="3" id="KW-0256">Endoplasmic reticulum</keyword>
<dbReference type="GO" id="GO:0004571">
    <property type="term" value="F:mannosyl-oligosaccharide 1,2-alpha-mannosidase activity"/>
    <property type="evidence" value="ECO:0007669"/>
    <property type="project" value="InterPro"/>
</dbReference>
<dbReference type="PANTHER" id="PTHR45679">
    <property type="entry name" value="ER DEGRADATION-ENHANCING ALPHA-MANNOSIDASE-LIKE PROTEIN 2"/>
    <property type="match status" value="1"/>
</dbReference>
<keyword evidence="7 10" id="KW-0378">Hydrolase</keyword>
<feature type="active site" description="Proton donor" evidence="5">
    <location>
        <position position="150"/>
    </location>
</feature>
<dbReference type="Gene3D" id="1.50.10.10">
    <property type="match status" value="1"/>
</dbReference>
<feature type="active site" evidence="5">
    <location>
        <position position="485"/>
    </location>
</feature>
<evidence type="ECO:0000256" key="1">
    <source>
        <dbReference type="ARBA" id="ARBA00004240"/>
    </source>
</evidence>
<evidence type="ECO:0000256" key="4">
    <source>
        <dbReference type="ARBA" id="ARBA00023180"/>
    </source>
</evidence>
<dbReference type="GO" id="GO:0044322">
    <property type="term" value="C:endoplasmic reticulum quality control compartment"/>
    <property type="evidence" value="ECO:0007669"/>
    <property type="project" value="GOC"/>
</dbReference>
<evidence type="ECO:0000256" key="7">
    <source>
        <dbReference type="RuleBase" id="RU361193"/>
    </source>
</evidence>
<name>A0A9Q8VF83_9HYPO</name>
<feature type="region of interest" description="Disordered" evidence="8">
    <location>
        <begin position="808"/>
        <end position="840"/>
    </location>
</feature>
<feature type="active site" evidence="5">
    <location>
        <position position="333"/>
    </location>
</feature>
<dbReference type="PRINTS" id="PR00747">
    <property type="entry name" value="GLYHDRLASE47"/>
</dbReference>
<evidence type="ECO:0000313" key="11">
    <source>
        <dbReference type="Proteomes" id="UP000829364"/>
    </source>
</evidence>
<comment type="cofactor">
    <cofactor evidence="6">
        <name>Ca(2+)</name>
        <dbReference type="ChEBI" id="CHEBI:29108"/>
    </cofactor>
</comment>
<dbReference type="InterPro" id="IPR012341">
    <property type="entry name" value="6hp_glycosidase-like_sf"/>
</dbReference>
<dbReference type="PANTHER" id="PTHR45679:SF5">
    <property type="entry name" value="ER DEGRADATION-ENHANCING ALPHA-MANNOSIDASE-LIKE PROTEIN 1"/>
    <property type="match status" value="1"/>
</dbReference>
<dbReference type="GO" id="GO:0005975">
    <property type="term" value="P:carbohydrate metabolic process"/>
    <property type="evidence" value="ECO:0007669"/>
    <property type="project" value="InterPro"/>
</dbReference>
<proteinExistence type="inferred from homology"/>
<feature type="compositionally biased region" description="Basic and acidic residues" evidence="8">
    <location>
        <begin position="825"/>
        <end position="840"/>
    </location>
</feature>
<evidence type="ECO:0000256" key="3">
    <source>
        <dbReference type="ARBA" id="ARBA00022824"/>
    </source>
</evidence>
<dbReference type="GO" id="GO:0005509">
    <property type="term" value="F:calcium ion binding"/>
    <property type="evidence" value="ECO:0007669"/>
    <property type="project" value="InterPro"/>
</dbReference>
<evidence type="ECO:0000256" key="5">
    <source>
        <dbReference type="PIRSR" id="PIRSR601382-1"/>
    </source>
</evidence>
<dbReference type="Pfam" id="PF01532">
    <property type="entry name" value="Glyco_hydro_47"/>
    <property type="match status" value="1"/>
</dbReference>
<evidence type="ECO:0000256" key="9">
    <source>
        <dbReference type="SAM" id="SignalP"/>
    </source>
</evidence>
<gene>
    <name evidence="10" type="ORF">JDV02_009210</name>
</gene>
<dbReference type="InterPro" id="IPR036026">
    <property type="entry name" value="Seven-hairpin_glycosidases"/>
</dbReference>
<dbReference type="OrthoDB" id="8118055at2759"/>
<evidence type="ECO:0000256" key="2">
    <source>
        <dbReference type="ARBA" id="ARBA00007658"/>
    </source>
</evidence>
<evidence type="ECO:0000256" key="8">
    <source>
        <dbReference type="SAM" id="MobiDB-lite"/>
    </source>
</evidence>
<keyword evidence="7 10" id="KW-0326">Glycosidase</keyword>
<dbReference type="EC" id="3.2.1.-" evidence="7"/>
<organism evidence="10 11">
    <name type="scientific">Purpureocillium takamizusanense</name>
    <dbReference type="NCBI Taxonomy" id="2060973"/>
    <lineage>
        <taxon>Eukaryota</taxon>
        <taxon>Fungi</taxon>
        <taxon>Dikarya</taxon>
        <taxon>Ascomycota</taxon>
        <taxon>Pezizomycotina</taxon>
        <taxon>Sordariomycetes</taxon>
        <taxon>Hypocreomycetidae</taxon>
        <taxon>Hypocreales</taxon>
        <taxon>Ophiocordycipitaceae</taxon>
        <taxon>Purpureocillium</taxon>
    </lineage>
</organism>
<feature type="active site" description="Proton donor" evidence="5">
    <location>
        <position position="464"/>
    </location>
</feature>
<keyword evidence="6" id="KW-0479">Metal-binding</keyword>
<dbReference type="RefSeq" id="XP_047846869.1">
    <property type="nucleotide sequence ID" value="XM_047990859.1"/>
</dbReference>
<dbReference type="SUPFAM" id="SSF48225">
    <property type="entry name" value="Seven-hairpin glycosidases"/>
    <property type="match status" value="1"/>
</dbReference>
<dbReference type="GO" id="GO:1904380">
    <property type="term" value="P:endoplasmic reticulum mannose trimming"/>
    <property type="evidence" value="ECO:0007669"/>
    <property type="project" value="InterPro"/>
</dbReference>
<dbReference type="EMBL" id="CP086362">
    <property type="protein sequence ID" value="UNI23388.1"/>
    <property type="molecule type" value="Genomic_DNA"/>
</dbReference>
<feature type="signal peptide" evidence="9">
    <location>
        <begin position="1"/>
        <end position="17"/>
    </location>
</feature>
<keyword evidence="4" id="KW-0325">Glycoprotein</keyword>
<feature type="chain" id="PRO_5040305177" description="alpha-1,2-Mannosidase" evidence="9">
    <location>
        <begin position="18"/>
        <end position="1054"/>
    </location>
</feature>
<reference evidence="10" key="1">
    <citation type="submission" date="2021-11" db="EMBL/GenBank/DDBJ databases">
        <title>Purpureocillium_takamizusanense_genome.</title>
        <authorList>
            <person name="Nguyen N.-H."/>
        </authorList>
    </citation>
    <scope>NUCLEOTIDE SEQUENCE</scope>
    <source>
        <strain evidence="10">PT3</strain>
    </source>
</reference>
<accession>A0A9Q8VF83</accession>
<sequence length="1054" mass="116091">MAWIALLLLCSLQPWLAATMRADYLAQLRQETVDTFYHGFSNYMKHAFPEDELRPLTCSSLTRDRDNPGRIELNDALGNYSLTLIDSLSTLAILAGGPQDGGYTGPQALSDFQDGVAEFVRYYGDGRTGPSGTGVRARGFDLDSKVQVFETVIRGVGGLLSAHLFAIGELPIPGYEATPLDGFPTNDPLELPPIPWPNRFRYDGQLLRLALDLSERLLPAFYTVTGIPYPRVNLRSGIPFYTNSPLNQASANTAESEGRPEITETCSAGAGSLTLEFTVLSRLTGDPRFEQAAKRAFWEVWRRRSEIGLIGNGIDAERGLWIGPHSGIGAGMDSFFEYALKSHILLSGHGMPNASTSRRHSTTDWLDPASLHGPLPPQMHSADAFLEAWHQAHASVKRHIYTDRSQYPYYSNSHRATGQPYTMWIDSLGAFYPGLLALAGEVEEAIEANLVYTALWTRYSALPERWSIRENNVEAGIGWWPGRPEFIESTYHLYRATQDPWYLHVGEMVLKDIRQRCYAPCGWAGLQDVRTGEQQDRMESFFLGETTKYMYLLFDPSHPLNSLDAAYVFTTEGHPLIIPKEKKTRPQKTSHGSRKDVSAYRYYDEKFTNSCPAPAKPDSLSGSMTAARPHLFDVSRFTDLYNTPNLHGPLETVQIEDKGKGRIIQRRALSNHTLFPWTLPPSLLPQNGTCAAPVPRVISAIEFPASDAASSLMSKFGASLMWYSYAGPTAKNLEGLRLQLEREPGDELGDYVWRITHVGSTQLGRHETVFFHAEHVSHLKDEAFTCRRLRDSVEIELLVDVPPRQNATMPVVADSPVPPMQSAADDGRGRRGGDMVHDDLAPIPSESLLKHLLRAVSSVFEPSHTDVPSADDDPSSEATILSFFGHTAVGAGAHPVPALAADTPIPGSPGYDAGDPASGFPWTSIYLAGLACDGPLPDAAPREHQLIVMRRGGCSFSRKLDNIPSFSPARAALQLVVVVDDDEGSRLDAGVDRPLLTSEQRTPKGMKRVHGVPLVLVGGERGDYERFGEAVAAGMRRRYRIESQGLPIANAAVI</sequence>
<dbReference type="GeneID" id="72071155"/>
<evidence type="ECO:0000256" key="6">
    <source>
        <dbReference type="PIRSR" id="PIRSR601382-2"/>
    </source>
</evidence>
<keyword evidence="6" id="KW-0106">Calcium</keyword>
<dbReference type="InterPro" id="IPR001382">
    <property type="entry name" value="Glyco_hydro_47"/>
</dbReference>
<keyword evidence="9" id="KW-0732">Signal</keyword>